<evidence type="ECO:0000313" key="3">
    <source>
        <dbReference type="EMBL" id="AOO81498.1"/>
    </source>
</evidence>
<keyword evidence="1" id="KW-0472">Membrane</keyword>
<sequence>MIRPTLRAVLLFGATIPLALVLLAWDPALWPISLDIGLFVLVLIGVDALLCIRFARLDIACEVPARLFIGTMGAIRLSVALKHASRPVAFDALAEQRGEVEPPQSQRLVAKPGEPGLASLQVAPKRRGQIIVDAIWLRWQGPLALAVRTRRVALAKTITVLPDIRGIASAAIQFFSRDAVDGIKVQQQKGEGTEFEALRDHASGFDNRFIDWKRSAKHLKLLSKEFSVERNHQIVLAFDTGYLMAEPIEGLPRLDHAIHAGLLLGWISLRSGDHVGSFGFDGHVRQFMQPSRGMPYFTRLQNASGQLGYQVEETNFTLGLAELNARLKRRALVVLFTEFIDTTTAELLLESLQRMANRHAVIFVTLRDPLLPGIIDARPEHFRTAAEAVIAHDMLRERAVVLERLMRMGVHCLEVPPRGLAVGLVNRYLMIKQRGLL</sequence>
<dbReference type="STRING" id="1526658.BHK69_14465"/>
<dbReference type="SUPFAM" id="SSF53300">
    <property type="entry name" value="vWA-like"/>
    <property type="match status" value="1"/>
</dbReference>
<feature type="domain" description="DUF58" evidence="2">
    <location>
        <begin position="199"/>
        <end position="369"/>
    </location>
</feature>
<keyword evidence="4" id="KW-1185">Reference proteome</keyword>
<dbReference type="KEGG" id="bvv:BHK69_14465"/>
<accession>A0A1D7U299</accession>
<dbReference type="PANTHER" id="PTHR33608:SF3">
    <property type="entry name" value="SLR2013 PROTEIN"/>
    <property type="match status" value="1"/>
</dbReference>
<gene>
    <name evidence="3" type="ORF">BHK69_14465</name>
</gene>
<protein>
    <recommendedName>
        <fullName evidence="2">DUF58 domain-containing protein</fullName>
    </recommendedName>
</protein>
<keyword evidence="1" id="KW-1133">Transmembrane helix</keyword>
<dbReference type="RefSeq" id="WP_069690710.1">
    <property type="nucleotide sequence ID" value="NZ_CP017147.1"/>
</dbReference>
<dbReference type="Proteomes" id="UP000094969">
    <property type="component" value="Chromosome"/>
</dbReference>
<dbReference type="OrthoDB" id="9776116at2"/>
<dbReference type="EMBL" id="CP017147">
    <property type="protein sequence ID" value="AOO81498.1"/>
    <property type="molecule type" value="Genomic_DNA"/>
</dbReference>
<evidence type="ECO:0000259" key="2">
    <source>
        <dbReference type="Pfam" id="PF01882"/>
    </source>
</evidence>
<reference evidence="3 4" key="1">
    <citation type="journal article" date="2015" name="Antonie Van Leeuwenhoek">
        <title>Bosea vaviloviae sp. nov., a new species of slow-growing rhizobia isolated from nodules of the relict species Vavilovia formosa (Stev.) Fed.</title>
        <authorList>
            <person name="Safronova V.I."/>
            <person name="Kuznetsova I.G."/>
            <person name="Sazanova A.L."/>
            <person name="Kimeklis A.K."/>
            <person name="Belimov A.A."/>
            <person name="Andronov E.E."/>
            <person name="Pinaev A.G."/>
            <person name="Chizhevskaya E.P."/>
            <person name="Pukhaev A.R."/>
            <person name="Popov K.P."/>
            <person name="Willems A."/>
            <person name="Tikhonovich I.A."/>
        </authorList>
    </citation>
    <scope>NUCLEOTIDE SEQUENCE [LARGE SCALE GENOMIC DNA]</scope>
    <source>
        <strain evidence="3 4">Vaf18</strain>
    </source>
</reference>
<proteinExistence type="predicted"/>
<dbReference type="InterPro" id="IPR002881">
    <property type="entry name" value="DUF58"/>
</dbReference>
<organism evidence="3 4">
    <name type="scientific">Bosea vaviloviae</name>
    <dbReference type="NCBI Taxonomy" id="1526658"/>
    <lineage>
        <taxon>Bacteria</taxon>
        <taxon>Pseudomonadati</taxon>
        <taxon>Pseudomonadota</taxon>
        <taxon>Alphaproteobacteria</taxon>
        <taxon>Hyphomicrobiales</taxon>
        <taxon>Boseaceae</taxon>
        <taxon>Bosea</taxon>
    </lineage>
</organism>
<evidence type="ECO:0000313" key="4">
    <source>
        <dbReference type="Proteomes" id="UP000094969"/>
    </source>
</evidence>
<keyword evidence="1" id="KW-0812">Transmembrane</keyword>
<name>A0A1D7U299_9HYPH</name>
<dbReference type="PANTHER" id="PTHR33608">
    <property type="entry name" value="BLL2464 PROTEIN"/>
    <property type="match status" value="1"/>
</dbReference>
<dbReference type="InterPro" id="IPR036465">
    <property type="entry name" value="vWFA_dom_sf"/>
</dbReference>
<feature type="transmembrane region" description="Helical" evidence="1">
    <location>
        <begin position="34"/>
        <end position="52"/>
    </location>
</feature>
<evidence type="ECO:0000256" key="1">
    <source>
        <dbReference type="SAM" id="Phobius"/>
    </source>
</evidence>
<dbReference type="Pfam" id="PF01882">
    <property type="entry name" value="DUF58"/>
    <property type="match status" value="1"/>
</dbReference>
<dbReference type="AlphaFoldDB" id="A0A1D7U299"/>